<gene>
    <name evidence="2" type="ORF">IAC96_02665</name>
</gene>
<keyword evidence="1" id="KW-0472">Membrane</keyword>
<evidence type="ECO:0000256" key="1">
    <source>
        <dbReference type="SAM" id="Phobius"/>
    </source>
</evidence>
<keyword evidence="1" id="KW-0812">Transmembrane</keyword>
<organism evidence="2 3">
    <name type="scientific">Candidatus Fimimorpha faecalis</name>
    <dbReference type="NCBI Taxonomy" id="2840824"/>
    <lineage>
        <taxon>Bacteria</taxon>
        <taxon>Bacillati</taxon>
        <taxon>Bacillota</taxon>
        <taxon>Clostridia</taxon>
        <taxon>Eubacteriales</taxon>
        <taxon>Candidatus Fimimorpha</taxon>
    </lineage>
</organism>
<reference evidence="2" key="2">
    <citation type="journal article" date="2021" name="PeerJ">
        <title>Extensive microbial diversity within the chicken gut microbiome revealed by metagenomics and culture.</title>
        <authorList>
            <person name="Gilroy R."/>
            <person name="Ravi A."/>
            <person name="Getino M."/>
            <person name="Pursley I."/>
            <person name="Horton D.L."/>
            <person name="Alikhan N.F."/>
            <person name="Baker D."/>
            <person name="Gharbi K."/>
            <person name="Hall N."/>
            <person name="Watson M."/>
            <person name="Adriaenssens E.M."/>
            <person name="Foster-Nyarko E."/>
            <person name="Jarju S."/>
            <person name="Secka A."/>
            <person name="Antonio M."/>
            <person name="Oren A."/>
            <person name="Chaudhuri R.R."/>
            <person name="La Ragione R."/>
            <person name="Hildebrand F."/>
            <person name="Pallen M.J."/>
        </authorList>
    </citation>
    <scope>NUCLEOTIDE SEQUENCE</scope>
    <source>
        <strain evidence="2">ChiW13-3771</strain>
    </source>
</reference>
<feature type="transmembrane region" description="Helical" evidence="1">
    <location>
        <begin position="116"/>
        <end position="135"/>
    </location>
</feature>
<comment type="caution">
    <text evidence="2">The sequence shown here is derived from an EMBL/GenBank/DDBJ whole genome shotgun (WGS) entry which is preliminary data.</text>
</comment>
<reference evidence="2" key="1">
    <citation type="submission" date="2020-10" db="EMBL/GenBank/DDBJ databases">
        <authorList>
            <person name="Gilroy R."/>
        </authorList>
    </citation>
    <scope>NUCLEOTIDE SEQUENCE</scope>
    <source>
        <strain evidence="2">ChiW13-3771</strain>
    </source>
</reference>
<sequence length="164" mass="18826">MLYSSSFTYSQCFEKIESSINEKVFRGFIKNTTPKNSNYSSAKFLLTKKSLKVAALRLPIQIYISGQITESQLDTKIELKIRHGVSSLTEFLFLGCILYILLLYSSKIYNISSQTLVITTTIILIALITLHSYFISKYSHIANEIEKDLFYTIKRILNCSETTY</sequence>
<protein>
    <submittedName>
        <fullName evidence="2">Uncharacterized protein</fullName>
    </submittedName>
</protein>
<keyword evidence="1" id="KW-1133">Transmembrane helix</keyword>
<feature type="transmembrane region" description="Helical" evidence="1">
    <location>
        <begin position="85"/>
        <end position="104"/>
    </location>
</feature>
<dbReference type="AlphaFoldDB" id="A0A9D1ECU2"/>
<proteinExistence type="predicted"/>
<accession>A0A9D1ECU2</accession>
<dbReference type="EMBL" id="DVHN01000032">
    <property type="protein sequence ID" value="HIR87830.1"/>
    <property type="molecule type" value="Genomic_DNA"/>
</dbReference>
<evidence type="ECO:0000313" key="2">
    <source>
        <dbReference type="EMBL" id="HIR87830.1"/>
    </source>
</evidence>
<dbReference type="Proteomes" id="UP000824201">
    <property type="component" value="Unassembled WGS sequence"/>
</dbReference>
<name>A0A9D1ECU2_9FIRM</name>
<evidence type="ECO:0000313" key="3">
    <source>
        <dbReference type="Proteomes" id="UP000824201"/>
    </source>
</evidence>